<dbReference type="PROSITE" id="PS51352">
    <property type="entry name" value="THIOREDOXIN_2"/>
    <property type="match status" value="1"/>
</dbReference>
<proteinExistence type="predicted"/>
<feature type="transmembrane region" description="Helical" evidence="5">
    <location>
        <begin position="82"/>
        <end position="105"/>
    </location>
</feature>
<dbReference type="Pfam" id="PF08534">
    <property type="entry name" value="Redoxin"/>
    <property type="match status" value="1"/>
</dbReference>
<dbReference type="GO" id="GO:0030313">
    <property type="term" value="C:cell envelope"/>
    <property type="evidence" value="ECO:0007669"/>
    <property type="project" value="UniProtKB-SubCell"/>
</dbReference>
<evidence type="ECO:0000313" key="7">
    <source>
        <dbReference type="EMBL" id="AXC49540.1"/>
    </source>
</evidence>
<keyword evidence="2" id="KW-0201">Cytochrome c-type biogenesis</keyword>
<dbReference type="Gene3D" id="3.40.30.10">
    <property type="entry name" value="Glutaredoxin"/>
    <property type="match status" value="1"/>
</dbReference>
<keyword evidence="3" id="KW-1015">Disulfide bond</keyword>
<feature type="transmembrane region" description="Helical" evidence="5">
    <location>
        <begin position="16"/>
        <end position="36"/>
    </location>
</feature>
<dbReference type="CDD" id="cd02966">
    <property type="entry name" value="TlpA_like_family"/>
    <property type="match status" value="1"/>
</dbReference>
<dbReference type="EMBL" id="CP030918">
    <property type="protein sequence ID" value="AXC49540.1"/>
    <property type="molecule type" value="Genomic_DNA"/>
</dbReference>
<evidence type="ECO:0000256" key="2">
    <source>
        <dbReference type="ARBA" id="ARBA00022748"/>
    </source>
</evidence>
<dbReference type="PROSITE" id="PS00194">
    <property type="entry name" value="THIOREDOXIN_1"/>
    <property type="match status" value="1"/>
</dbReference>
<keyword evidence="5" id="KW-0472">Membrane</keyword>
<dbReference type="InterPro" id="IPR050553">
    <property type="entry name" value="Thioredoxin_ResA/DsbE_sf"/>
</dbReference>
<name>A0A344PJI5_9RHOB</name>
<dbReference type="AlphaFoldDB" id="A0A344PJI5"/>
<dbReference type="PANTHER" id="PTHR42852">
    <property type="entry name" value="THIOL:DISULFIDE INTERCHANGE PROTEIN DSBE"/>
    <property type="match status" value="1"/>
</dbReference>
<feature type="domain" description="Thioredoxin" evidence="6">
    <location>
        <begin position="134"/>
        <end position="270"/>
    </location>
</feature>
<dbReference type="GO" id="GO:0015036">
    <property type="term" value="F:disulfide oxidoreductase activity"/>
    <property type="evidence" value="ECO:0007669"/>
    <property type="project" value="UniProtKB-ARBA"/>
</dbReference>
<dbReference type="SUPFAM" id="SSF52833">
    <property type="entry name" value="Thioredoxin-like"/>
    <property type="match status" value="1"/>
</dbReference>
<dbReference type="RefSeq" id="WP_114075855.1">
    <property type="nucleotide sequence ID" value="NZ_CP030918.1"/>
</dbReference>
<evidence type="ECO:0000256" key="1">
    <source>
        <dbReference type="ARBA" id="ARBA00004196"/>
    </source>
</evidence>
<keyword evidence="4" id="KW-0676">Redox-active center</keyword>
<reference evidence="8" key="1">
    <citation type="submission" date="2018-07" db="EMBL/GenBank/DDBJ databases">
        <title>Genome sequencing of Paracoccus sp. SC2-6.</title>
        <authorList>
            <person name="Heo J."/>
            <person name="Kim S.-J."/>
            <person name="Kwon S.-W."/>
        </authorList>
    </citation>
    <scope>NUCLEOTIDE SEQUENCE [LARGE SCALE GENOMIC DNA]</scope>
    <source>
        <strain evidence="8">SC2-6</strain>
    </source>
</reference>
<evidence type="ECO:0000256" key="4">
    <source>
        <dbReference type="ARBA" id="ARBA00023284"/>
    </source>
</evidence>
<evidence type="ECO:0000259" key="6">
    <source>
        <dbReference type="PROSITE" id="PS51352"/>
    </source>
</evidence>
<feature type="transmembrane region" description="Helical" evidence="5">
    <location>
        <begin position="112"/>
        <end position="133"/>
    </location>
</feature>
<dbReference type="InterPro" id="IPR013740">
    <property type="entry name" value="Redoxin"/>
</dbReference>
<feature type="transmembrane region" description="Helical" evidence="5">
    <location>
        <begin position="48"/>
        <end position="70"/>
    </location>
</feature>
<dbReference type="InterPro" id="IPR036249">
    <property type="entry name" value="Thioredoxin-like_sf"/>
</dbReference>
<evidence type="ECO:0000256" key="5">
    <source>
        <dbReference type="SAM" id="Phobius"/>
    </source>
</evidence>
<gene>
    <name evidence="7" type="ORF">DRW48_07425</name>
</gene>
<evidence type="ECO:0000313" key="8">
    <source>
        <dbReference type="Proteomes" id="UP000252023"/>
    </source>
</evidence>
<dbReference type="PANTHER" id="PTHR42852:SF6">
    <property type="entry name" value="THIOL:DISULFIDE INTERCHANGE PROTEIN DSBE"/>
    <property type="match status" value="1"/>
</dbReference>
<dbReference type="OrthoDB" id="9799347at2"/>
<dbReference type="InterPro" id="IPR013766">
    <property type="entry name" value="Thioredoxin_domain"/>
</dbReference>
<dbReference type="Proteomes" id="UP000252023">
    <property type="component" value="Chromosome"/>
</dbReference>
<protein>
    <submittedName>
        <fullName evidence="7">TlpA family protein disulfide reductase</fullName>
    </submittedName>
</protein>
<evidence type="ECO:0000256" key="3">
    <source>
        <dbReference type="ARBA" id="ARBA00023157"/>
    </source>
</evidence>
<keyword evidence="8" id="KW-1185">Reference proteome</keyword>
<organism evidence="7 8">
    <name type="scientific">Paracoccus suum</name>
    <dbReference type="NCBI Taxonomy" id="2259340"/>
    <lineage>
        <taxon>Bacteria</taxon>
        <taxon>Pseudomonadati</taxon>
        <taxon>Pseudomonadota</taxon>
        <taxon>Alphaproteobacteria</taxon>
        <taxon>Rhodobacterales</taxon>
        <taxon>Paracoccaceae</taxon>
        <taxon>Paracoccus</taxon>
    </lineage>
</organism>
<accession>A0A344PJI5</accession>
<sequence length="272" mass="28873">MNAVSIGPLVFDGARFAAIFALLLFFAVAEIVARGQRGQVLRGDPARWTWLAAIAWIMGARIGFVAMNWAEFSPHPWDSVKLWQGGFLPAGGWAAGLAVFLLAMLRDVRGALAPLALGSAAALVTHLAIPVAFPMTKPDLPPMQLMALDGAPVQLTGRERSVVLNLWASWCPPCRREMPMMTDLAARTPGVDFIFANQGEGADQIDAFLRGEGLPPAGMVRDPQSGLMAALEAIGLPSTLVFDAGGRLIGAHTGEISRAALGRMIADAAPRR</sequence>
<keyword evidence="5" id="KW-0812">Transmembrane</keyword>
<dbReference type="KEGG" id="pars:DRW48_07425"/>
<dbReference type="InterPro" id="IPR017937">
    <property type="entry name" value="Thioredoxin_CS"/>
</dbReference>
<dbReference type="GO" id="GO:0017004">
    <property type="term" value="P:cytochrome complex assembly"/>
    <property type="evidence" value="ECO:0007669"/>
    <property type="project" value="UniProtKB-KW"/>
</dbReference>
<keyword evidence="5" id="KW-1133">Transmembrane helix</keyword>
<comment type="subcellular location">
    <subcellularLocation>
        <location evidence="1">Cell envelope</location>
    </subcellularLocation>
</comment>